<dbReference type="AlphaFoldDB" id="A0A1L7WUY1"/>
<accession>A0A1L7WUY1</accession>
<reference evidence="1 2" key="1">
    <citation type="submission" date="2016-03" db="EMBL/GenBank/DDBJ databases">
        <authorList>
            <person name="Ploux O."/>
        </authorList>
    </citation>
    <scope>NUCLEOTIDE SEQUENCE [LARGE SCALE GENOMIC DNA]</scope>
    <source>
        <strain evidence="1 2">UAMH 11012</strain>
    </source>
</reference>
<sequence length="133" mass="14082">MASIPVALCVVHICQSVETAPVEIPALLRGEVVKPASGLESNTSRSPAEQRVPIAVIVGGAFSAADLEKIMSREGVMKLPWLKADPKLLPPGAGPPPDPAYPGFAAGAIERLFREHGFSVESTKTEEGALWHY</sequence>
<name>A0A1L7WUY1_9HELO</name>
<dbReference type="Proteomes" id="UP000184330">
    <property type="component" value="Unassembled WGS sequence"/>
</dbReference>
<keyword evidence="2" id="KW-1185">Reference proteome</keyword>
<gene>
    <name evidence="1" type="ORF">PAC_06467</name>
</gene>
<organism evidence="1 2">
    <name type="scientific">Phialocephala subalpina</name>
    <dbReference type="NCBI Taxonomy" id="576137"/>
    <lineage>
        <taxon>Eukaryota</taxon>
        <taxon>Fungi</taxon>
        <taxon>Dikarya</taxon>
        <taxon>Ascomycota</taxon>
        <taxon>Pezizomycotina</taxon>
        <taxon>Leotiomycetes</taxon>
        <taxon>Helotiales</taxon>
        <taxon>Mollisiaceae</taxon>
        <taxon>Phialocephala</taxon>
        <taxon>Phialocephala fortinii species complex</taxon>
    </lineage>
</organism>
<dbReference type="OrthoDB" id="3649348at2759"/>
<protein>
    <submittedName>
        <fullName evidence="1">Uncharacterized protein</fullName>
    </submittedName>
</protein>
<proteinExistence type="predicted"/>
<evidence type="ECO:0000313" key="2">
    <source>
        <dbReference type="Proteomes" id="UP000184330"/>
    </source>
</evidence>
<dbReference type="EMBL" id="FJOG01000008">
    <property type="protein sequence ID" value="CZR56578.1"/>
    <property type="molecule type" value="Genomic_DNA"/>
</dbReference>
<evidence type="ECO:0000313" key="1">
    <source>
        <dbReference type="EMBL" id="CZR56578.1"/>
    </source>
</evidence>